<dbReference type="SUPFAM" id="SSF53098">
    <property type="entry name" value="Ribonuclease H-like"/>
    <property type="match status" value="1"/>
</dbReference>
<evidence type="ECO:0000259" key="1">
    <source>
        <dbReference type="PROSITE" id="PS50994"/>
    </source>
</evidence>
<accession>A0ABW5M7G6</accession>
<evidence type="ECO:0000313" key="3">
    <source>
        <dbReference type="Proteomes" id="UP001597469"/>
    </source>
</evidence>
<dbReference type="EMBL" id="JBHULN010000014">
    <property type="protein sequence ID" value="MFD2572920.1"/>
    <property type="molecule type" value="Genomic_DNA"/>
</dbReference>
<name>A0ABW5M7G6_9BACT</name>
<reference evidence="3" key="1">
    <citation type="journal article" date="2019" name="Int. J. Syst. Evol. Microbiol.">
        <title>The Global Catalogue of Microorganisms (GCM) 10K type strain sequencing project: providing services to taxonomists for standard genome sequencing and annotation.</title>
        <authorList>
            <consortium name="The Broad Institute Genomics Platform"/>
            <consortium name="The Broad Institute Genome Sequencing Center for Infectious Disease"/>
            <person name="Wu L."/>
            <person name="Ma J."/>
        </authorList>
    </citation>
    <scope>NUCLEOTIDE SEQUENCE [LARGE SCALE GENOMIC DNA]</scope>
    <source>
        <strain evidence="3">KCTC 42805</strain>
    </source>
</reference>
<protein>
    <submittedName>
        <fullName evidence="2">Integrase core domain-containing protein</fullName>
    </submittedName>
</protein>
<dbReference type="PROSITE" id="PS50994">
    <property type="entry name" value="INTEGRASE"/>
    <property type="match status" value="1"/>
</dbReference>
<sequence length="77" mass="9218">VERMNRTIKEATVYRYHYQTTDELNQHLQAFLLAYNHAKRLKTWKGLTPHEFVCAQWQAKPTIFTRDPTHLILGLYT</sequence>
<dbReference type="InterPro" id="IPR036397">
    <property type="entry name" value="RNaseH_sf"/>
</dbReference>
<dbReference type="InterPro" id="IPR012337">
    <property type="entry name" value="RNaseH-like_sf"/>
</dbReference>
<dbReference type="Gene3D" id="3.30.420.10">
    <property type="entry name" value="Ribonuclease H-like superfamily/Ribonuclease H"/>
    <property type="match status" value="1"/>
</dbReference>
<keyword evidence="3" id="KW-1185">Reference proteome</keyword>
<feature type="non-terminal residue" evidence="2">
    <location>
        <position position="1"/>
    </location>
</feature>
<gene>
    <name evidence="2" type="ORF">ACFSUS_19920</name>
</gene>
<organism evidence="2 3">
    <name type="scientific">Spirosoma soli</name>
    <dbReference type="NCBI Taxonomy" id="1770529"/>
    <lineage>
        <taxon>Bacteria</taxon>
        <taxon>Pseudomonadati</taxon>
        <taxon>Bacteroidota</taxon>
        <taxon>Cytophagia</taxon>
        <taxon>Cytophagales</taxon>
        <taxon>Cytophagaceae</taxon>
        <taxon>Spirosoma</taxon>
    </lineage>
</organism>
<dbReference type="RefSeq" id="WP_381525514.1">
    <property type="nucleotide sequence ID" value="NZ_JBHULN010000014.1"/>
</dbReference>
<comment type="caution">
    <text evidence="2">The sequence shown here is derived from an EMBL/GenBank/DDBJ whole genome shotgun (WGS) entry which is preliminary data.</text>
</comment>
<feature type="domain" description="Integrase catalytic" evidence="1">
    <location>
        <begin position="1"/>
        <end position="57"/>
    </location>
</feature>
<evidence type="ECO:0000313" key="2">
    <source>
        <dbReference type="EMBL" id="MFD2572920.1"/>
    </source>
</evidence>
<dbReference type="Proteomes" id="UP001597469">
    <property type="component" value="Unassembled WGS sequence"/>
</dbReference>
<dbReference type="InterPro" id="IPR001584">
    <property type="entry name" value="Integrase_cat-core"/>
</dbReference>
<dbReference type="Pfam" id="PF13683">
    <property type="entry name" value="rve_3"/>
    <property type="match status" value="1"/>
</dbReference>
<proteinExistence type="predicted"/>